<dbReference type="InterPro" id="IPR009349">
    <property type="entry name" value="TRIP4/RQT4_C2HC5_Znf"/>
</dbReference>
<name>A0A9W6Z791_9STRA</name>
<dbReference type="Pfam" id="PF06221">
    <property type="entry name" value="zf-C2HC5"/>
    <property type="match status" value="1"/>
</dbReference>
<dbReference type="GO" id="GO:0008270">
    <property type="term" value="F:zinc ion binding"/>
    <property type="evidence" value="ECO:0007669"/>
    <property type="project" value="InterPro"/>
</dbReference>
<dbReference type="GO" id="GO:0072344">
    <property type="term" value="P:rescue of stalled ribosome"/>
    <property type="evidence" value="ECO:0007669"/>
    <property type="project" value="InterPro"/>
</dbReference>
<evidence type="ECO:0000256" key="1">
    <source>
        <dbReference type="SAM" id="MobiDB-lite"/>
    </source>
</evidence>
<proteinExistence type="predicted"/>
<feature type="domain" description="TRIP4/RQT4 C2HC5-type zinc finger" evidence="2">
    <location>
        <begin position="27"/>
        <end position="69"/>
    </location>
</feature>
<dbReference type="GO" id="GO:0005634">
    <property type="term" value="C:nucleus"/>
    <property type="evidence" value="ECO:0007669"/>
    <property type="project" value="InterPro"/>
</dbReference>
<sequence length="151" mass="17179">MKPPSPTIVPPSPPPLTPLTTGNPTVTCGCFGTKHPVLTNCLICGRLQCEKEGYGYCPFCKHSITKPEACRKGGKLTKEQKHKDRLLRFDREAARRTTVLDDQADYFKDTSSMWLEEGEREDAREKDEERKKEMHERKSDNNKLDLSKVLA</sequence>
<evidence type="ECO:0000313" key="3">
    <source>
        <dbReference type="EMBL" id="GMH46746.1"/>
    </source>
</evidence>
<feature type="compositionally biased region" description="Basic and acidic residues" evidence="1">
    <location>
        <begin position="121"/>
        <end position="151"/>
    </location>
</feature>
<protein>
    <recommendedName>
        <fullName evidence="2">TRIP4/RQT4 C2HC5-type zinc finger domain-containing protein</fullName>
    </recommendedName>
</protein>
<reference evidence="3" key="1">
    <citation type="submission" date="2022-07" db="EMBL/GenBank/DDBJ databases">
        <title>Genome analysis of Parmales, a sister group of diatoms, reveals the evolutionary specialization of diatoms from phago-mixotrophs to photoautotrophs.</title>
        <authorList>
            <person name="Ban H."/>
            <person name="Sato S."/>
            <person name="Yoshikawa S."/>
            <person name="Kazumasa Y."/>
            <person name="Nakamura Y."/>
            <person name="Ichinomiya M."/>
            <person name="Saitoh K."/>
            <person name="Sato N."/>
            <person name="Blanc-Mathieu R."/>
            <person name="Endo H."/>
            <person name="Kuwata A."/>
            <person name="Ogata H."/>
        </authorList>
    </citation>
    <scope>NUCLEOTIDE SEQUENCE</scope>
</reference>
<evidence type="ECO:0000313" key="4">
    <source>
        <dbReference type="Proteomes" id="UP001165082"/>
    </source>
</evidence>
<dbReference type="GO" id="GO:0045893">
    <property type="term" value="P:positive regulation of DNA-templated transcription"/>
    <property type="evidence" value="ECO:0007669"/>
    <property type="project" value="TreeGrafter"/>
</dbReference>
<keyword evidence="4" id="KW-1185">Reference proteome</keyword>
<dbReference type="PROSITE" id="PS51257">
    <property type="entry name" value="PROKAR_LIPOPROTEIN"/>
    <property type="match status" value="1"/>
</dbReference>
<feature type="region of interest" description="Disordered" evidence="1">
    <location>
        <begin position="117"/>
        <end position="151"/>
    </location>
</feature>
<dbReference type="PANTHER" id="PTHR12963:SF4">
    <property type="entry name" value="ACTIVATING SIGNAL COINTEGRATOR 1"/>
    <property type="match status" value="1"/>
</dbReference>
<dbReference type="PANTHER" id="PTHR12963">
    <property type="entry name" value="THYROID RECEPTOR INTERACTING PROTEIN RELATED"/>
    <property type="match status" value="1"/>
</dbReference>
<comment type="caution">
    <text evidence="3">The sequence shown here is derived from an EMBL/GenBank/DDBJ whole genome shotgun (WGS) entry which is preliminary data.</text>
</comment>
<gene>
    <name evidence="3" type="ORF">TrRE_jg7206</name>
</gene>
<dbReference type="OrthoDB" id="338816at2759"/>
<accession>A0A9W6Z791</accession>
<organism evidence="3 4">
    <name type="scientific">Triparma retinervis</name>
    <dbReference type="NCBI Taxonomy" id="2557542"/>
    <lineage>
        <taxon>Eukaryota</taxon>
        <taxon>Sar</taxon>
        <taxon>Stramenopiles</taxon>
        <taxon>Ochrophyta</taxon>
        <taxon>Bolidophyceae</taxon>
        <taxon>Parmales</taxon>
        <taxon>Triparmaceae</taxon>
        <taxon>Triparma</taxon>
    </lineage>
</organism>
<dbReference type="AlphaFoldDB" id="A0A9W6Z791"/>
<dbReference type="EMBL" id="BRXZ01000536">
    <property type="protein sequence ID" value="GMH46746.1"/>
    <property type="molecule type" value="Genomic_DNA"/>
</dbReference>
<dbReference type="Proteomes" id="UP001165082">
    <property type="component" value="Unassembled WGS sequence"/>
</dbReference>
<dbReference type="InterPro" id="IPR039128">
    <property type="entry name" value="TRIP4-like"/>
</dbReference>
<dbReference type="GO" id="GO:0180022">
    <property type="term" value="C:RQC-trigger complex"/>
    <property type="evidence" value="ECO:0007669"/>
    <property type="project" value="InterPro"/>
</dbReference>
<evidence type="ECO:0000259" key="2">
    <source>
        <dbReference type="Pfam" id="PF06221"/>
    </source>
</evidence>